<dbReference type="AlphaFoldDB" id="A0A8H4PFA4"/>
<name>A0A8H4PFA4_9HYPO</name>
<sequence length="190" mass="19918">MASLPSQHPTLSLHLSDVTLTPLITSASSQSHLESLTSLTSSALSSQTAAQRLGLGRPQRLMVEYPERGPVVLHSYLDPRDAVEPTTGNSNAAAVAAAAAAVSSSSRPGSARGSSHGPDSRAPRSEPPPPQDDPRSEDAAPLLVGVVVAGSADEAREARRASARLERVGREFQREWVADSQDRANEDGPE</sequence>
<reference evidence="2 3" key="1">
    <citation type="submission" date="2020-01" db="EMBL/GenBank/DDBJ databases">
        <title>Identification and distribution of gene clusters putatively required for synthesis of sphingolipid metabolism inhibitors in phylogenetically diverse species of the filamentous fungus Fusarium.</title>
        <authorList>
            <person name="Kim H.-S."/>
            <person name="Busman M."/>
            <person name="Brown D.W."/>
            <person name="Divon H."/>
            <person name="Uhlig S."/>
            <person name="Proctor R.H."/>
        </authorList>
    </citation>
    <scope>NUCLEOTIDE SEQUENCE [LARGE SCALE GENOMIC DNA]</scope>
    <source>
        <strain evidence="2 3">NRRL 20459</strain>
    </source>
</reference>
<dbReference type="OrthoDB" id="5305418at2759"/>
<feature type="region of interest" description="Disordered" evidence="1">
    <location>
        <begin position="95"/>
        <end position="144"/>
    </location>
</feature>
<accession>A0A8H4PFA4</accession>
<protein>
    <submittedName>
        <fullName evidence="2">Uncharacterized protein</fullName>
    </submittedName>
</protein>
<dbReference type="InterPro" id="IPR035186">
    <property type="entry name" value="DUF5308"/>
</dbReference>
<organism evidence="2 3">
    <name type="scientific">Fusarium albosuccineum</name>
    <dbReference type="NCBI Taxonomy" id="1237068"/>
    <lineage>
        <taxon>Eukaryota</taxon>
        <taxon>Fungi</taxon>
        <taxon>Dikarya</taxon>
        <taxon>Ascomycota</taxon>
        <taxon>Pezizomycotina</taxon>
        <taxon>Sordariomycetes</taxon>
        <taxon>Hypocreomycetidae</taxon>
        <taxon>Hypocreales</taxon>
        <taxon>Nectriaceae</taxon>
        <taxon>Fusarium</taxon>
        <taxon>Fusarium decemcellulare species complex</taxon>
    </lineage>
</organism>
<gene>
    <name evidence="2" type="ORF">FALBO_4231</name>
</gene>
<evidence type="ECO:0000256" key="1">
    <source>
        <dbReference type="SAM" id="MobiDB-lite"/>
    </source>
</evidence>
<keyword evidence="3" id="KW-1185">Reference proteome</keyword>
<evidence type="ECO:0000313" key="3">
    <source>
        <dbReference type="Proteomes" id="UP000554235"/>
    </source>
</evidence>
<dbReference type="Pfam" id="PF17233">
    <property type="entry name" value="DUF5308"/>
    <property type="match status" value="1"/>
</dbReference>
<feature type="compositionally biased region" description="Low complexity" evidence="1">
    <location>
        <begin position="95"/>
        <end position="115"/>
    </location>
</feature>
<feature type="region of interest" description="Disordered" evidence="1">
    <location>
        <begin position="168"/>
        <end position="190"/>
    </location>
</feature>
<comment type="caution">
    <text evidence="2">The sequence shown here is derived from an EMBL/GenBank/DDBJ whole genome shotgun (WGS) entry which is preliminary data.</text>
</comment>
<proteinExistence type="predicted"/>
<evidence type="ECO:0000313" key="2">
    <source>
        <dbReference type="EMBL" id="KAF4468888.1"/>
    </source>
</evidence>
<dbReference type="EMBL" id="JAADYS010000547">
    <property type="protein sequence ID" value="KAF4468888.1"/>
    <property type="molecule type" value="Genomic_DNA"/>
</dbReference>
<dbReference type="Proteomes" id="UP000554235">
    <property type="component" value="Unassembled WGS sequence"/>
</dbReference>